<evidence type="ECO:0000313" key="5">
    <source>
        <dbReference type="Proteomes" id="UP000320300"/>
    </source>
</evidence>
<dbReference type="PANTHER" id="PTHR10366:SF564">
    <property type="entry name" value="STEROL-4-ALPHA-CARBOXYLATE 3-DEHYDROGENASE, DECARBOXYLATING"/>
    <property type="match status" value="1"/>
</dbReference>
<dbReference type="RefSeq" id="WP_142531182.1">
    <property type="nucleotide sequence ID" value="NZ_CBCSJO010000017.1"/>
</dbReference>
<dbReference type="Gene3D" id="3.40.50.720">
    <property type="entry name" value="NAD(P)-binding Rossmann-like Domain"/>
    <property type="match status" value="1"/>
</dbReference>
<proteinExistence type="inferred from homology"/>
<reference evidence="4 5" key="1">
    <citation type="submission" date="2017-05" db="EMBL/GenBank/DDBJ databases">
        <authorList>
            <person name="Varghese N."/>
            <person name="Submissions S."/>
        </authorList>
    </citation>
    <scope>NUCLEOTIDE SEQUENCE [LARGE SCALE GENOMIC DNA]</scope>
    <source>
        <strain evidence="4 5">DSM 19036</strain>
    </source>
</reference>
<dbReference type="EMBL" id="FXTN01000019">
    <property type="protein sequence ID" value="SMO99007.1"/>
    <property type="molecule type" value="Genomic_DNA"/>
</dbReference>
<keyword evidence="1" id="KW-0560">Oxidoreductase</keyword>
<accession>A0A521FRZ7</accession>
<sequence length="355" mass="38840">MTNTDKLVLVTGGSGFVGGHCIARLLQKGYNVRTTLRSLEGKGKITAALTANGITSFDNLSFMEAELTKDDNWEEVMKGCNYVLSVASPVFFDMPKDENEAIRPALEGITRILKFARNAGVKRVVMTSNFGAVGFSQTDKGRETTEADWTDPDLKGLSIYEKSKLLAERAAWEFITREGGSLEFTTINPVAIFGPPLNEHVSGSFDILKHMLDGTWKVVPPIPLNIVDVRDVADLHIRAMENPGANGQRFIASADGQISMPEIAAFLKKTRPEAAEKVSAKTVPTFVIKLSALFNAQAKQGAMFINMNRKVSNAKAKNILGWEPIASQEETILASVDSMIKFNLINKNNNADKNN</sequence>
<feature type="domain" description="NAD-dependent epimerase/dehydratase" evidence="3">
    <location>
        <begin position="8"/>
        <end position="245"/>
    </location>
</feature>
<dbReference type="GO" id="GO:0016616">
    <property type="term" value="F:oxidoreductase activity, acting on the CH-OH group of donors, NAD or NADP as acceptor"/>
    <property type="evidence" value="ECO:0007669"/>
    <property type="project" value="TreeGrafter"/>
</dbReference>
<organism evidence="4 5">
    <name type="scientific">Pedobacter westerhofensis</name>
    <dbReference type="NCBI Taxonomy" id="425512"/>
    <lineage>
        <taxon>Bacteria</taxon>
        <taxon>Pseudomonadati</taxon>
        <taxon>Bacteroidota</taxon>
        <taxon>Sphingobacteriia</taxon>
        <taxon>Sphingobacteriales</taxon>
        <taxon>Sphingobacteriaceae</taxon>
        <taxon>Pedobacter</taxon>
    </lineage>
</organism>
<evidence type="ECO:0000256" key="1">
    <source>
        <dbReference type="ARBA" id="ARBA00023002"/>
    </source>
</evidence>
<dbReference type="Pfam" id="PF01370">
    <property type="entry name" value="Epimerase"/>
    <property type="match status" value="1"/>
</dbReference>
<dbReference type="FunFam" id="3.40.50.720:FF:000336">
    <property type="entry name" value="Aldehyde reductase"/>
    <property type="match status" value="1"/>
</dbReference>
<evidence type="ECO:0000259" key="3">
    <source>
        <dbReference type="Pfam" id="PF01370"/>
    </source>
</evidence>
<dbReference type="OrthoDB" id="9778052at2"/>
<evidence type="ECO:0000256" key="2">
    <source>
        <dbReference type="ARBA" id="ARBA00023445"/>
    </source>
</evidence>
<keyword evidence="5" id="KW-1185">Reference proteome</keyword>
<dbReference type="CDD" id="cd05227">
    <property type="entry name" value="AR_SDR_e"/>
    <property type="match status" value="1"/>
</dbReference>
<dbReference type="InterPro" id="IPR050425">
    <property type="entry name" value="NAD(P)_dehydrat-like"/>
</dbReference>
<dbReference type="PANTHER" id="PTHR10366">
    <property type="entry name" value="NAD DEPENDENT EPIMERASE/DEHYDRATASE"/>
    <property type="match status" value="1"/>
</dbReference>
<comment type="similarity">
    <text evidence="2">Belongs to the NAD(P)-dependent epimerase/dehydratase family. Dihydroflavonol-4-reductase subfamily.</text>
</comment>
<dbReference type="AlphaFoldDB" id="A0A521FRZ7"/>
<evidence type="ECO:0000313" key="4">
    <source>
        <dbReference type="EMBL" id="SMO99007.1"/>
    </source>
</evidence>
<dbReference type="Proteomes" id="UP000320300">
    <property type="component" value="Unassembled WGS sequence"/>
</dbReference>
<gene>
    <name evidence="4" type="ORF">SAMN06265348_11918</name>
</gene>
<dbReference type="InterPro" id="IPR001509">
    <property type="entry name" value="Epimerase_deHydtase"/>
</dbReference>
<protein>
    <submittedName>
        <fullName evidence="4">Nucleoside-diphosphate-sugar epimerase</fullName>
    </submittedName>
</protein>
<dbReference type="SUPFAM" id="SSF51735">
    <property type="entry name" value="NAD(P)-binding Rossmann-fold domains"/>
    <property type="match status" value="1"/>
</dbReference>
<name>A0A521FRZ7_9SPHI</name>
<dbReference type="InterPro" id="IPR036291">
    <property type="entry name" value="NAD(P)-bd_dom_sf"/>
</dbReference>